<dbReference type="Pfam" id="PF13899">
    <property type="entry name" value="Thioredoxin_7"/>
    <property type="match status" value="1"/>
</dbReference>
<dbReference type="VEuPathDB" id="AmoebaDB:EIN_226240"/>
<proteinExistence type="predicted"/>
<dbReference type="RefSeq" id="XP_004255032.1">
    <property type="nucleotide sequence ID" value="XM_004254984.1"/>
</dbReference>
<dbReference type="InterPro" id="IPR036249">
    <property type="entry name" value="Thioredoxin-like_sf"/>
</dbReference>
<evidence type="ECO:0000313" key="4">
    <source>
        <dbReference type="Proteomes" id="UP000014680"/>
    </source>
</evidence>
<feature type="signal peptide" evidence="2">
    <location>
        <begin position="1"/>
        <end position="15"/>
    </location>
</feature>
<organism evidence="3 4">
    <name type="scientific">Entamoeba invadens IP1</name>
    <dbReference type="NCBI Taxonomy" id="370355"/>
    <lineage>
        <taxon>Eukaryota</taxon>
        <taxon>Amoebozoa</taxon>
        <taxon>Evosea</taxon>
        <taxon>Archamoebae</taxon>
        <taxon>Mastigamoebida</taxon>
        <taxon>Entamoebidae</taxon>
        <taxon>Entamoeba</taxon>
    </lineage>
</organism>
<name>A0A0A1U2F6_ENTIV</name>
<gene>
    <name evidence="3" type="ORF">EIN_226240</name>
</gene>
<keyword evidence="1 2" id="KW-0732">Signal</keyword>
<sequence length="152" mass="18146">MWAVFLLSLISSVYCYEEKWNSYMGEMRWHSFEGGLEEAKRRELPILAFFTADECEQCPVFFQFFNVNPRFRKLSKNFVLAALDSTDVYFTAEPFDKENYAPKFAFFDYNGKLLPFDSYESEEHKYFFGNLELLMNAMEDVDEYMFDVKSEL</sequence>
<dbReference type="Gene3D" id="3.40.30.10">
    <property type="entry name" value="Glutaredoxin"/>
    <property type="match status" value="1"/>
</dbReference>
<accession>A0A0A1U2F6</accession>
<evidence type="ECO:0008006" key="5">
    <source>
        <dbReference type="Google" id="ProtNLM"/>
    </source>
</evidence>
<protein>
    <recommendedName>
        <fullName evidence="5">Thioredoxin domain-containing protein</fullName>
    </recommendedName>
</protein>
<reference evidence="3 4" key="1">
    <citation type="submission" date="2012-10" db="EMBL/GenBank/DDBJ databases">
        <authorList>
            <person name="Zafar N."/>
            <person name="Inman J."/>
            <person name="Hall N."/>
            <person name="Lorenzi H."/>
            <person name="Caler E."/>
        </authorList>
    </citation>
    <scope>NUCLEOTIDE SEQUENCE [LARGE SCALE GENOMIC DNA]</scope>
    <source>
        <strain evidence="3 4">IP1</strain>
    </source>
</reference>
<dbReference type="KEGG" id="eiv:EIN_226240"/>
<feature type="chain" id="PRO_5012045532" description="Thioredoxin domain-containing protein" evidence="2">
    <location>
        <begin position="16"/>
        <end position="152"/>
    </location>
</feature>
<dbReference type="PANTHER" id="PTHR15337:SF11">
    <property type="entry name" value="THIOREDOXIN DOMAIN-CONTAINING PROTEIN"/>
    <property type="match status" value="1"/>
</dbReference>
<evidence type="ECO:0000256" key="2">
    <source>
        <dbReference type="SAM" id="SignalP"/>
    </source>
</evidence>
<dbReference type="OMA" id="DECEQCP"/>
<evidence type="ECO:0000256" key="1">
    <source>
        <dbReference type="ARBA" id="ARBA00022729"/>
    </source>
</evidence>
<dbReference type="AlphaFoldDB" id="A0A0A1U2F6"/>
<dbReference type="SUPFAM" id="SSF52833">
    <property type="entry name" value="Thioredoxin-like"/>
    <property type="match status" value="1"/>
</dbReference>
<dbReference type="InterPro" id="IPR051099">
    <property type="entry name" value="AGR/TXD"/>
</dbReference>
<dbReference type="GeneID" id="14887346"/>
<keyword evidence="4" id="KW-1185">Reference proteome</keyword>
<dbReference type="Proteomes" id="UP000014680">
    <property type="component" value="Unassembled WGS sequence"/>
</dbReference>
<dbReference type="OrthoDB" id="24602at2759"/>
<dbReference type="PANTHER" id="PTHR15337">
    <property type="entry name" value="ANTERIOR GRADIENT PROTEIN-RELATED"/>
    <property type="match status" value="1"/>
</dbReference>
<evidence type="ECO:0000313" key="3">
    <source>
        <dbReference type="EMBL" id="ELP88261.1"/>
    </source>
</evidence>
<dbReference type="EMBL" id="KB206756">
    <property type="protein sequence ID" value="ELP88261.1"/>
    <property type="molecule type" value="Genomic_DNA"/>
</dbReference>